<dbReference type="Proteomes" id="UP000054217">
    <property type="component" value="Unassembled WGS sequence"/>
</dbReference>
<dbReference type="OrthoDB" id="3199698at2759"/>
<dbReference type="InParanoid" id="A0A0C3IDK9"/>
<dbReference type="HOGENOM" id="CLU_202886_0_0_1"/>
<dbReference type="InterPro" id="IPR041078">
    <property type="entry name" value="Plavaka"/>
</dbReference>
<dbReference type="Pfam" id="PF18759">
    <property type="entry name" value="Plavaka"/>
    <property type="match status" value="1"/>
</dbReference>
<reference evidence="1 2" key="1">
    <citation type="submission" date="2014-04" db="EMBL/GenBank/DDBJ databases">
        <authorList>
            <consortium name="DOE Joint Genome Institute"/>
            <person name="Kuo A."/>
            <person name="Kohler A."/>
            <person name="Costa M.D."/>
            <person name="Nagy L.G."/>
            <person name="Floudas D."/>
            <person name="Copeland A."/>
            <person name="Barry K.W."/>
            <person name="Cichocki N."/>
            <person name="Veneault-Fourrey C."/>
            <person name="LaButti K."/>
            <person name="Lindquist E.A."/>
            <person name="Lipzen A."/>
            <person name="Lundell T."/>
            <person name="Morin E."/>
            <person name="Murat C."/>
            <person name="Sun H."/>
            <person name="Tunlid A."/>
            <person name="Henrissat B."/>
            <person name="Grigoriev I.V."/>
            <person name="Hibbett D.S."/>
            <person name="Martin F."/>
            <person name="Nordberg H.P."/>
            <person name="Cantor M.N."/>
            <person name="Hua S.X."/>
        </authorList>
    </citation>
    <scope>NUCLEOTIDE SEQUENCE [LARGE SCALE GENOMIC DNA]</scope>
    <source>
        <strain evidence="1 2">Marx 270</strain>
    </source>
</reference>
<dbReference type="EMBL" id="KN832075">
    <property type="protein sequence ID" value="KIN95142.1"/>
    <property type="molecule type" value="Genomic_DNA"/>
</dbReference>
<protein>
    <submittedName>
        <fullName evidence="1">Uncharacterized protein</fullName>
    </submittedName>
</protein>
<accession>A0A0C3IDK9</accession>
<keyword evidence="2" id="KW-1185">Reference proteome</keyword>
<sequence length="55" mass="6116">VPIILGSDKTTVSVTTGQNDYWPVYISIGNIHNNIQCESKCGSVVETNQNQHKRQ</sequence>
<organism evidence="1 2">
    <name type="scientific">Pisolithus tinctorius Marx 270</name>
    <dbReference type="NCBI Taxonomy" id="870435"/>
    <lineage>
        <taxon>Eukaryota</taxon>
        <taxon>Fungi</taxon>
        <taxon>Dikarya</taxon>
        <taxon>Basidiomycota</taxon>
        <taxon>Agaricomycotina</taxon>
        <taxon>Agaricomycetes</taxon>
        <taxon>Agaricomycetidae</taxon>
        <taxon>Boletales</taxon>
        <taxon>Sclerodermatineae</taxon>
        <taxon>Pisolithaceae</taxon>
        <taxon>Pisolithus</taxon>
    </lineage>
</organism>
<feature type="non-terminal residue" evidence="1">
    <location>
        <position position="1"/>
    </location>
</feature>
<proteinExistence type="predicted"/>
<reference evidence="2" key="2">
    <citation type="submission" date="2015-01" db="EMBL/GenBank/DDBJ databases">
        <title>Evolutionary Origins and Diversification of the Mycorrhizal Mutualists.</title>
        <authorList>
            <consortium name="DOE Joint Genome Institute"/>
            <consortium name="Mycorrhizal Genomics Consortium"/>
            <person name="Kohler A."/>
            <person name="Kuo A."/>
            <person name="Nagy L.G."/>
            <person name="Floudas D."/>
            <person name="Copeland A."/>
            <person name="Barry K.W."/>
            <person name="Cichocki N."/>
            <person name="Veneault-Fourrey C."/>
            <person name="LaButti K."/>
            <person name="Lindquist E.A."/>
            <person name="Lipzen A."/>
            <person name="Lundell T."/>
            <person name="Morin E."/>
            <person name="Murat C."/>
            <person name="Riley R."/>
            <person name="Ohm R."/>
            <person name="Sun H."/>
            <person name="Tunlid A."/>
            <person name="Henrissat B."/>
            <person name="Grigoriev I.V."/>
            <person name="Hibbett D.S."/>
            <person name="Martin F."/>
        </authorList>
    </citation>
    <scope>NUCLEOTIDE SEQUENCE [LARGE SCALE GENOMIC DNA]</scope>
    <source>
        <strain evidence="2">Marx 270</strain>
    </source>
</reference>
<evidence type="ECO:0000313" key="1">
    <source>
        <dbReference type="EMBL" id="KIN95142.1"/>
    </source>
</evidence>
<evidence type="ECO:0000313" key="2">
    <source>
        <dbReference type="Proteomes" id="UP000054217"/>
    </source>
</evidence>
<dbReference type="STRING" id="870435.A0A0C3IDK9"/>
<name>A0A0C3IDK9_PISTI</name>
<gene>
    <name evidence="1" type="ORF">M404DRAFT_166656</name>
</gene>
<dbReference type="AlphaFoldDB" id="A0A0C3IDK9"/>